<evidence type="ECO:0000313" key="1">
    <source>
        <dbReference type="EMBL" id="ORX97138.1"/>
    </source>
</evidence>
<sequence>MFHSAANVGFKAAYAFHLLAEHLMDEGTCCSIRRLALDNACRLYVPCLDTEQMEDSGEGFRVHSEGFYTLPHPTDKSPRQIHAFSLVSMVHRSFMLADMNGVNVGSNDSGCPHPPPHMSHFSGIHEQSHLPGTKRQETFWGNWFGINALSHSLPMPAEMLAPLIRPALELRANRMSLAGYIPRGIHHVAAGFHCPAPPYT</sequence>
<reference evidence="1 2" key="1">
    <citation type="submission" date="2016-07" db="EMBL/GenBank/DDBJ databases">
        <title>Pervasive Adenine N6-methylation of Active Genes in Fungi.</title>
        <authorList>
            <consortium name="DOE Joint Genome Institute"/>
            <person name="Mondo S.J."/>
            <person name="Dannebaum R.O."/>
            <person name="Kuo R.C."/>
            <person name="Labutti K."/>
            <person name="Haridas S."/>
            <person name="Kuo A."/>
            <person name="Salamov A."/>
            <person name="Ahrendt S.R."/>
            <person name="Lipzen A."/>
            <person name="Sullivan W."/>
            <person name="Andreopoulos W.B."/>
            <person name="Clum A."/>
            <person name="Lindquist E."/>
            <person name="Daum C."/>
            <person name="Ramamoorthy G.K."/>
            <person name="Gryganskyi A."/>
            <person name="Culley D."/>
            <person name="Magnuson J.K."/>
            <person name="James T.Y."/>
            <person name="O'Malley M.A."/>
            <person name="Stajich J.E."/>
            <person name="Spatafora J.W."/>
            <person name="Visel A."/>
            <person name="Grigoriev I.V."/>
        </authorList>
    </citation>
    <scope>NUCLEOTIDE SEQUENCE [LARGE SCALE GENOMIC DNA]</scope>
    <source>
        <strain evidence="1 2">CBS 115471</strain>
    </source>
</reference>
<dbReference type="AlphaFoldDB" id="A0A1Y1YGQ6"/>
<organism evidence="1 2">
    <name type="scientific">Clohesyomyces aquaticus</name>
    <dbReference type="NCBI Taxonomy" id="1231657"/>
    <lineage>
        <taxon>Eukaryota</taxon>
        <taxon>Fungi</taxon>
        <taxon>Dikarya</taxon>
        <taxon>Ascomycota</taxon>
        <taxon>Pezizomycotina</taxon>
        <taxon>Dothideomycetes</taxon>
        <taxon>Pleosporomycetidae</taxon>
        <taxon>Pleosporales</taxon>
        <taxon>Lindgomycetaceae</taxon>
        <taxon>Clohesyomyces</taxon>
    </lineage>
</organism>
<accession>A0A1Y1YGQ6</accession>
<comment type="caution">
    <text evidence="1">The sequence shown here is derived from an EMBL/GenBank/DDBJ whole genome shotgun (WGS) entry which is preliminary data.</text>
</comment>
<keyword evidence="2" id="KW-1185">Reference proteome</keyword>
<name>A0A1Y1YGQ6_9PLEO</name>
<evidence type="ECO:0000313" key="2">
    <source>
        <dbReference type="Proteomes" id="UP000193144"/>
    </source>
</evidence>
<gene>
    <name evidence="1" type="ORF">BCR34DRAFT_172253</name>
</gene>
<protein>
    <submittedName>
        <fullName evidence="1">Uncharacterized protein</fullName>
    </submittedName>
</protein>
<dbReference type="Proteomes" id="UP000193144">
    <property type="component" value="Unassembled WGS sequence"/>
</dbReference>
<dbReference type="EMBL" id="MCFA01000240">
    <property type="protein sequence ID" value="ORX97138.1"/>
    <property type="molecule type" value="Genomic_DNA"/>
</dbReference>
<proteinExistence type="predicted"/>